<dbReference type="InterPro" id="IPR001296">
    <property type="entry name" value="Glyco_trans_1"/>
</dbReference>
<proteinExistence type="inferred from homology"/>
<evidence type="ECO:0000256" key="7">
    <source>
        <dbReference type="ARBA" id="ARBA00022692"/>
    </source>
</evidence>
<dbReference type="EC" id="2.4.1.131" evidence="3 12"/>
<dbReference type="Pfam" id="PF15924">
    <property type="entry name" value="ALG11_N"/>
    <property type="match status" value="1"/>
</dbReference>
<evidence type="ECO:0000256" key="12">
    <source>
        <dbReference type="RuleBase" id="RU367051"/>
    </source>
</evidence>
<feature type="domain" description="Glycosyl transferase family 1" evidence="13">
    <location>
        <begin position="262"/>
        <end position="428"/>
    </location>
</feature>
<keyword evidence="5 12" id="KW-0328">Glycosyltransferase</keyword>
<evidence type="ECO:0000313" key="15">
    <source>
        <dbReference type="EMBL" id="KAK3042117.1"/>
    </source>
</evidence>
<comment type="subcellular location">
    <subcellularLocation>
        <location evidence="1">Endoplasmic reticulum membrane</location>
        <topology evidence="1">Single-pass membrane protein</topology>
    </subcellularLocation>
</comment>
<dbReference type="InterPro" id="IPR031814">
    <property type="entry name" value="ALG11_N"/>
</dbReference>
<name>A0AA88X8X8_9ASTE</name>
<evidence type="ECO:0000256" key="5">
    <source>
        <dbReference type="ARBA" id="ARBA00022676"/>
    </source>
</evidence>
<keyword evidence="8 12" id="KW-0256">Endoplasmic reticulum</keyword>
<comment type="caution">
    <text evidence="15">The sequence shown here is derived from an EMBL/GenBank/DDBJ whole genome shotgun (WGS) entry which is preliminary data.</text>
</comment>
<dbReference type="CDD" id="cd03806">
    <property type="entry name" value="GT4_ALG11-like"/>
    <property type="match status" value="1"/>
</dbReference>
<dbReference type="FunFam" id="3.40.50.2000:FF:000156">
    <property type="entry name" value="GDP-Man:Man(3)GlcNAc(2)-PP-Dol alpha-1,2-mannosyltransferase"/>
    <property type="match status" value="1"/>
</dbReference>
<comment type="catalytic activity">
    <reaction evidence="11 12">
        <text>an alpha-D-Man-(1-&gt;3)-[alpha-D-Man-(1-&gt;6)]-beta-D-Man-(1-&gt;4)-beta-D-GlcNAc-(1-&gt;4)-alpha-D-GlcNAc-diphospho-di-trans,poly-cis-dolichol + 2 GDP-alpha-D-mannose = an alpha-D-Man-(1-&gt;2)-alpha-D-Man-(1-&gt;2)-alpha-D-Man-(1-&gt;3)-[alpha-D-Man-(1-&gt;6)]-beta-D-Man-(1-&gt;4)-beta-D-GlcNAc-(1-&gt;4)-alpha-D-GlcNAc-diphospho-di-trans,poly-cis-dolichol + 2 GDP + 2 H(+)</text>
        <dbReference type="Rhea" id="RHEA:29523"/>
        <dbReference type="Rhea" id="RHEA-COMP:19515"/>
        <dbReference type="Rhea" id="RHEA-COMP:19516"/>
        <dbReference type="ChEBI" id="CHEBI:15378"/>
        <dbReference type="ChEBI" id="CHEBI:57527"/>
        <dbReference type="ChEBI" id="CHEBI:58189"/>
        <dbReference type="ChEBI" id="CHEBI:132511"/>
        <dbReference type="ChEBI" id="CHEBI:132515"/>
        <dbReference type="EC" id="2.4.1.131"/>
    </reaction>
    <physiologicalReaction direction="left-to-right" evidence="11 12">
        <dbReference type="Rhea" id="RHEA:29524"/>
    </physiologicalReaction>
</comment>
<feature type="domain" description="ALG11 mannosyltransferase N-terminal" evidence="14">
    <location>
        <begin position="35"/>
        <end position="232"/>
    </location>
</feature>
<evidence type="ECO:0000256" key="1">
    <source>
        <dbReference type="ARBA" id="ARBA00004389"/>
    </source>
</evidence>
<comment type="similarity">
    <text evidence="12">Belongs to the glycosyltransferase group 1 family. Glycosyltransferase 4 subfamily.</text>
</comment>
<evidence type="ECO:0000259" key="13">
    <source>
        <dbReference type="Pfam" id="PF00534"/>
    </source>
</evidence>
<keyword evidence="9 12" id="KW-1133">Transmembrane helix</keyword>
<dbReference type="Proteomes" id="UP001188597">
    <property type="component" value="Unassembled WGS sequence"/>
</dbReference>
<evidence type="ECO:0000256" key="11">
    <source>
        <dbReference type="ARBA" id="ARBA00045065"/>
    </source>
</evidence>
<dbReference type="Pfam" id="PF00534">
    <property type="entry name" value="Glycos_transf_1"/>
    <property type="match status" value="1"/>
</dbReference>
<evidence type="ECO:0000256" key="6">
    <source>
        <dbReference type="ARBA" id="ARBA00022679"/>
    </source>
</evidence>
<evidence type="ECO:0000256" key="8">
    <source>
        <dbReference type="ARBA" id="ARBA00022824"/>
    </source>
</evidence>
<protein>
    <recommendedName>
        <fullName evidence="4 12">GDP-Man:Man(3)GlcNAc(2)-PP-Dol alpha-1,2-mannosyltransferase</fullName>
        <ecNumber evidence="3 12">2.4.1.131</ecNumber>
    </recommendedName>
</protein>
<dbReference type="InterPro" id="IPR038013">
    <property type="entry name" value="ALG11"/>
</dbReference>
<dbReference type="SUPFAM" id="SSF53756">
    <property type="entry name" value="UDP-Glycosyltransferase/glycogen phosphorylase"/>
    <property type="match status" value="1"/>
</dbReference>
<dbReference type="PANTHER" id="PTHR45919:SF1">
    <property type="entry name" value="GDP-MAN:MAN(3)GLCNAC(2)-PP-DOL ALPHA-1,2-MANNOSYLTRANSFERASE"/>
    <property type="match status" value="1"/>
</dbReference>
<keyword evidence="7 12" id="KW-0812">Transmembrane</keyword>
<feature type="transmembrane region" description="Helical" evidence="12">
    <location>
        <begin position="6"/>
        <end position="27"/>
    </location>
</feature>
<comment type="pathway">
    <text evidence="2 12">Protein modification; protein glycosylation.</text>
</comment>
<comment type="function">
    <text evidence="12">GDP-Man:Man(3)GlcNAc(2)-PP-Dol alpha-1,2-mannosyltransferase that operates in the biosynthetic pathway of dolichol-linked oligosaccharides, the glycan precursors employed in protein asparagine (N)-glycosylation. The assembly of dolichol-linked oligosaccharides begins on the cytosolic side of the endoplasmic reticulum membrane and finishes in its lumen. The sequential addition of sugars to dolichol pyrophosphate produces dolichol-linked oligosaccharides containing fourteen sugars, including two GlcNAcs, nine mannoses and three glucoses. Once assembled, the oligosaccharide is transferred from the lipid to nascent proteins by oligosaccharyltransferases. Catalyzes, on the cytoplasmic face of the endoplasmic reticulum, the addition of the fourth and fifth mannose residues to the dolichol-linked oligosaccharide chain, to produce Man(5)GlcNAc(2)-PP-dolichol core oligosaccharide.</text>
</comment>
<keyword evidence="10 12" id="KW-0472">Membrane</keyword>
<accession>A0AA88X8X8</accession>
<gene>
    <name evidence="15" type="ORF">RJ639_001819</name>
</gene>
<evidence type="ECO:0000259" key="14">
    <source>
        <dbReference type="Pfam" id="PF15924"/>
    </source>
</evidence>
<dbReference type="PANTHER" id="PTHR45919">
    <property type="entry name" value="GDP-MAN:MAN(3)GLCNAC(2)-PP-DOL ALPHA-1,2-MANNOSYLTRANSFERASE"/>
    <property type="match status" value="1"/>
</dbReference>
<keyword evidence="16" id="KW-1185">Reference proteome</keyword>
<evidence type="ECO:0000256" key="4">
    <source>
        <dbReference type="ARBA" id="ARBA00022018"/>
    </source>
</evidence>
<organism evidence="15 16">
    <name type="scientific">Escallonia herrerae</name>
    <dbReference type="NCBI Taxonomy" id="1293975"/>
    <lineage>
        <taxon>Eukaryota</taxon>
        <taxon>Viridiplantae</taxon>
        <taxon>Streptophyta</taxon>
        <taxon>Embryophyta</taxon>
        <taxon>Tracheophyta</taxon>
        <taxon>Spermatophyta</taxon>
        <taxon>Magnoliopsida</taxon>
        <taxon>eudicotyledons</taxon>
        <taxon>Gunneridae</taxon>
        <taxon>Pentapetalae</taxon>
        <taxon>asterids</taxon>
        <taxon>campanulids</taxon>
        <taxon>Escalloniales</taxon>
        <taxon>Escalloniaceae</taxon>
        <taxon>Escallonia</taxon>
    </lineage>
</organism>
<dbReference type="Gene3D" id="3.40.50.2000">
    <property type="entry name" value="Glycogen Phosphorylase B"/>
    <property type="match status" value="1"/>
</dbReference>
<evidence type="ECO:0000256" key="10">
    <source>
        <dbReference type="ARBA" id="ARBA00023136"/>
    </source>
</evidence>
<dbReference type="GO" id="GO:0004377">
    <property type="term" value="F:GDP-Man:Man(3)GlcNAc(2)-PP-Dol alpha-1,2-mannosyltransferase activity"/>
    <property type="evidence" value="ECO:0007669"/>
    <property type="project" value="UniProtKB-UniRule"/>
</dbReference>
<reference evidence="15" key="1">
    <citation type="submission" date="2022-12" db="EMBL/GenBank/DDBJ databases">
        <title>Draft genome assemblies for two species of Escallonia (Escalloniales).</title>
        <authorList>
            <person name="Chanderbali A."/>
            <person name="Dervinis C."/>
            <person name="Anghel I."/>
            <person name="Soltis D."/>
            <person name="Soltis P."/>
            <person name="Zapata F."/>
        </authorList>
    </citation>
    <scope>NUCLEOTIDE SEQUENCE</scope>
    <source>
        <strain evidence="15">UCBG64.0493</strain>
        <tissue evidence="15">Leaf</tissue>
    </source>
</reference>
<keyword evidence="6 12" id="KW-0808">Transferase</keyword>
<dbReference type="EMBL" id="JAVXUP010000024">
    <property type="protein sequence ID" value="KAK3042117.1"/>
    <property type="molecule type" value="Genomic_DNA"/>
</dbReference>
<evidence type="ECO:0000256" key="3">
    <source>
        <dbReference type="ARBA" id="ARBA00012645"/>
    </source>
</evidence>
<dbReference type="AlphaFoldDB" id="A0AA88X8X8"/>
<feature type="transmembrane region" description="Helical" evidence="12">
    <location>
        <begin position="197"/>
        <end position="218"/>
    </location>
</feature>
<evidence type="ECO:0000313" key="16">
    <source>
        <dbReference type="Proteomes" id="UP001188597"/>
    </source>
</evidence>
<dbReference type="GO" id="GO:0005789">
    <property type="term" value="C:endoplasmic reticulum membrane"/>
    <property type="evidence" value="ECO:0007669"/>
    <property type="project" value="UniProtKB-SubCell"/>
</dbReference>
<evidence type="ECO:0000256" key="2">
    <source>
        <dbReference type="ARBA" id="ARBA00004922"/>
    </source>
</evidence>
<sequence length="454" mass="50975">MEIGVSVWGLIAATLSALILGFVLIVVNGPRCRKRAVGFFHPFTNDGGGGERVLWCAVKAIQELSPDLDCVVYTGDHDASPESLTARAVDRFGVVHLCKRKWIVETTYPRFTMICQSFGSVYLSWEALCKFTPVYYFDTSGYAFTYPVARIFGCKVICYTHYPTISLDMLSRVHARSSMYNNDALVAKSTLLSRCKIIYYTIFSWLYGIVGSCAHLAMVNSSWTKSHIEKLWGIPDRTKRVYPPCDTSGLQVLPLERSALPAKIVSVAQFRPEKAHKLQLEAFSAAIKKLDQDSPRPKLQFVGSCRNEADERRLQNLKDQAIELRVEEDVEFHKNVKYRDLVRLLGGAVAGIHSMIDEHFGICVVEYMAAGAIPIAHNSAGPKMDIVLAEDGKQTGFLAQSVQEYADAILKIIRMSETERLEMAMAARRRASRFSEQRFYEDFKAAVQPILCHT</sequence>
<evidence type="ECO:0000256" key="9">
    <source>
        <dbReference type="ARBA" id="ARBA00022989"/>
    </source>
</evidence>
<dbReference type="GO" id="GO:0006487">
    <property type="term" value="P:protein N-linked glycosylation"/>
    <property type="evidence" value="ECO:0007669"/>
    <property type="project" value="TreeGrafter"/>
</dbReference>